<accession>A0AAU8GWK5</accession>
<reference evidence="1" key="1">
    <citation type="submission" date="2024-01" db="EMBL/GenBank/DDBJ databases">
        <title>The first autotrophic representatives of the genus Thermodesulfovibrio.</title>
        <authorList>
            <person name="Maltseva A.I."/>
            <person name="Elcheninov A.G."/>
            <person name="Kublanov I.V."/>
            <person name="Lebedinsky A.V."/>
            <person name="Frolov E.N."/>
        </authorList>
    </citation>
    <scope>NUCLEOTIDE SEQUENCE</scope>
    <source>
        <strain evidence="1">3907-1M</strain>
    </source>
</reference>
<dbReference type="AlphaFoldDB" id="A0AAU8GWK5"/>
<dbReference type="EMBL" id="CP144373">
    <property type="protein sequence ID" value="XCH46918.1"/>
    <property type="molecule type" value="Genomic_DNA"/>
</dbReference>
<name>A0AAU8GWK5_9BACT</name>
<evidence type="ECO:0000313" key="1">
    <source>
        <dbReference type="EMBL" id="XCH46918.1"/>
    </source>
</evidence>
<protein>
    <submittedName>
        <fullName evidence="1">Uncharacterized protein</fullName>
    </submittedName>
</protein>
<organism evidence="1">
    <name type="scientific">Thermodesulfovibrio autotrophicus</name>
    <dbReference type="NCBI Taxonomy" id="3118333"/>
    <lineage>
        <taxon>Bacteria</taxon>
        <taxon>Pseudomonadati</taxon>
        <taxon>Nitrospirota</taxon>
        <taxon>Thermodesulfovibrionia</taxon>
        <taxon>Thermodesulfovibrionales</taxon>
        <taxon>Thermodesulfovibrionaceae</taxon>
        <taxon>Thermodesulfovibrio</taxon>
    </lineage>
</organism>
<dbReference type="KEGG" id="taut:V4D30_01235"/>
<dbReference type="RefSeq" id="WP_353684444.1">
    <property type="nucleotide sequence ID" value="NZ_CP144373.1"/>
</dbReference>
<proteinExistence type="predicted"/>
<sequence>MQLMLDSEKFYQLIKKAVKEALQEEMLKLYLQNLPLVSKEEMQDIEELYGEPVKDREIEFIEEIEV</sequence>
<gene>
    <name evidence="1" type="ORF">V4D30_01235</name>
</gene>